<evidence type="ECO:0000256" key="9">
    <source>
        <dbReference type="ARBA" id="ARBA00022670"/>
    </source>
</evidence>
<dbReference type="InterPro" id="IPR011813">
    <property type="entry name" value="PBP_1b"/>
</dbReference>
<keyword evidence="13 23" id="KW-0133">Cell shape</keyword>
<dbReference type="PIRSF" id="PIRSF002799">
    <property type="entry name" value="PBP_1b"/>
    <property type="match status" value="1"/>
</dbReference>
<dbReference type="Gene3D" id="3.30.2060.10">
    <property type="entry name" value="Penicillin-binding protein 1b domain"/>
    <property type="match status" value="1"/>
</dbReference>
<evidence type="ECO:0000313" key="29">
    <source>
        <dbReference type="Proteomes" id="UP001500631"/>
    </source>
</evidence>
<keyword evidence="14 23" id="KW-0573">Peptidoglycan synthesis</keyword>
<sequence length="789" mass="88901">MKFTLKKRTFGSRINTALRYFLRLIIYMIVGGAFLMIPIFFYFLIKTNQELGTQFEDRSWSVPARVYARPLELYVNKSIKKEDLLLELQMLNYKKTNQLSQPGSYHEHENTVNIYLREFTYSDGLAPAQKIQISINQNKISELKSNQHDQAINLIRIEPLHIASIYPVHNEDRILLKREEIPQLLVDTLLAMEDRQFYDHLGINPKAIIRAMIANMKAGRKEQGGSTLTQQLVKNYFLTPAQTYERKIQEMFYALIIDWRYPKDDVLEAYMNEIYLGQDGSRAIHGFGLASEFFFGKPVSELSINNIATLVGIIPSPSAYNPRNRPTTALKRRNLVLDVMARQNLISHEEVEELKQMPLDVLETAPSGITKYPAFIDLVSKQIKELYASEALTSDGLKVFTTLDPIVQTYAEKAVIETLPAIEKTRGVKDIQAAIIISQNNTGEVEALVGDRQVRQAGFNRALSAKRQVGSLIKPFIYLRALEEPQRFSLGTLLDDQTRFEMNSGGKVWAPNNYDRKLHGWIPLITALTKSYNIPTIRLGLDVGVNNVLDTLYRLGLNENEYHFPAVPASLLGAIDITVFDVTQMYSTIANDGYYIPLKSIREVTQQDGTVLAQNIVEPKQVIYQGPNFLITKAMQNVIDAGTGGGIRRAGIKTKMAGKTGTTNDYRDAWFAGFTGDRTAVAWVGKDDNTRMGRVGGATGGLPVWAAAMKPLILEDINTTTPKDVVDVRINMSTGLPPPNYSCPGKQILTLPYIKGYQPTYPGDCDFYPPETDFDFGGEFEPFNFDSFE</sequence>
<dbReference type="Pfam" id="PF00905">
    <property type="entry name" value="Transpeptidase"/>
    <property type="match status" value="1"/>
</dbReference>
<keyword evidence="10 23" id="KW-0328">Glycosyltransferase</keyword>
<evidence type="ECO:0000256" key="23">
    <source>
        <dbReference type="PIRNR" id="PIRNR002799"/>
    </source>
</evidence>
<keyword evidence="7" id="KW-1003">Cell membrane</keyword>
<evidence type="ECO:0000256" key="2">
    <source>
        <dbReference type="ARBA" id="ARBA00004236"/>
    </source>
</evidence>
<keyword evidence="8" id="KW-0121">Carboxypeptidase</keyword>
<dbReference type="InterPro" id="IPR050396">
    <property type="entry name" value="Glycosyltr_51/Transpeptidase"/>
</dbReference>
<dbReference type="InterPro" id="IPR023346">
    <property type="entry name" value="Lysozyme-like_dom_sf"/>
</dbReference>
<dbReference type="PANTHER" id="PTHR32282:SF11">
    <property type="entry name" value="PENICILLIN-BINDING PROTEIN 1B"/>
    <property type="match status" value="1"/>
</dbReference>
<dbReference type="NCBIfam" id="TIGR02071">
    <property type="entry name" value="PBP_1b"/>
    <property type="match status" value="1"/>
</dbReference>
<evidence type="ECO:0000256" key="12">
    <source>
        <dbReference type="ARBA" id="ARBA00022801"/>
    </source>
</evidence>
<evidence type="ECO:0000256" key="22">
    <source>
        <dbReference type="NCBIfam" id="TIGR02071"/>
    </source>
</evidence>
<dbReference type="SUPFAM" id="SSF56601">
    <property type="entry name" value="beta-lactamase/transpeptidase-like"/>
    <property type="match status" value="1"/>
</dbReference>
<evidence type="ECO:0000259" key="26">
    <source>
        <dbReference type="Pfam" id="PF00912"/>
    </source>
</evidence>
<keyword evidence="11 23" id="KW-0808">Transferase</keyword>
<dbReference type="Proteomes" id="UP001500631">
    <property type="component" value="Unassembled WGS sequence"/>
</dbReference>
<evidence type="ECO:0000259" key="27">
    <source>
        <dbReference type="Pfam" id="PF14814"/>
    </source>
</evidence>
<evidence type="ECO:0000256" key="18">
    <source>
        <dbReference type="ARBA" id="ARBA00023316"/>
    </source>
</evidence>
<dbReference type="InterPro" id="IPR001264">
    <property type="entry name" value="Glyco_trans_51"/>
</dbReference>
<evidence type="ECO:0000256" key="5">
    <source>
        <dbReference type="ARBA" id="ARBA00007739"/>
    </source>
</evidence>
<evidence type="ECO:0000256" key="21">
    <source>
        <dbReference type="ARBA" id="ARBA00049902"/>
    </source>
</evidence>
<evidence type="ECO:0000256" key="7">
    <source>
        <dbReference type="ARBA" id="ARBA00022475"/>
    </source>
</evidence>
<feature type="transmembrane region" description="Helical" evidence="24">
    <location>
        <begin position="21"/>
        <end position="45"/>
    </location>
</feature>
<comment type="similarity">
    <text evidence="4 23">In the C-terminal section; belongs to the transpeptidase family.</text>
</comment>
<dbReference type="InterPro" id="IPR036950">
    <property type="entry name" value="PBP_transglycosylase"/>
</dbReference>
<comment type="function">
    <text evidence="1 23">Cell wall formation. Synthesis of cross-linked peptidoglycan from the lipid intermediates. The enzyme has a penicillin-insensitive transglycosylase N-terminal domain (formation of linear glycan strands) and a penicillin-sensitive transpeptidase C-terminal domain (cross-linking of the peptide subunits).</text>
</comment>
<evidence type="ECO:0000256" key="8">
    <source>
        <dbReference type="ARBA" id="ARBA00022645"/>
    </source>
</evidence>
<keyword evidence="16" id="KW-0046">Antibiotic resistance</keyword>
<evidence type="ECO:0000256" key="17">
    <source>
        <dbReference type="ARBA" id="ARBA00023268"/>
    </source>
</evidence>
<comment type="catalytic activity">
    <reaction evidence="21">
        <text>[GlcNAc-(1-&gt;4)-Mur2Ac(oyl-L-Ala-gamma-D-Glu-L-Lys-D-Ala-D-Ala)](n)-di-trans,octa-cis-undecaprenyl diphosphate + beta-D-GlcNAc-(1-&gt;4)-Mur2Ac(oyl-L-Ala-gamma-D-Glu-L-Lys-D-Ala-D-Ala)-di-trans,octa-cis-undecaprenyl diphosphate = [GlcNAc-(1-&gt;4)-Mur2Ac(oyl-L-Ala-gamma-D-Glu-L-Lys-D-Ala-D-Ala)](n+1)-di-trans,octa-cis-undecaprenyl diphosphate + di-trans,octa-cis-undecaprenyl diphosphate + H(+)</text>
        <dbReference type="Rhea" id="RHEA:23708"/>
        <dbReference type="Rhea" id="RHEA-COMP:9602"/>
        <dbReference type="Rhea" id="RHEA-COMP:9603"/>
        <dbReference type="ChEBI" id="CHEBI:15378"/>
        <dbReference type="ChEBI" id="CHEBI:58405"/>
        <dbReference type="ChEBI" id="CHEBI:60033"/>
        <dbReference type="ChEBI" id="CHEBI:78435"/>
        <dbReference type="EC" id="2.4.99.28"/>
    </reaction>
</comment>
<dbReference type="InterPro" id="IPR001460">
    <property type="entry name" value="PCN-bd_Tpept"/>
</dbReference>
<dbReference type="EMBL" id="BAABKE010000005">
    <property type="protein sequence ID" value="GAA5101260.1"/>
    <property type="molecule type" value="Genomic_DNA"/>
</dbReference>
<reference evidence="29" key="1">
    <citation type="journal article" date="2019" name="Int. J. Syst. Evol. Microbiol.">
        <title>The Global Catalogue of Microorganisms (GCM) 10K type strain sequencing project: providing services to taxonomists for standard genome sequencing and annotation.</title>
        <authorList>
            <consortium name="The Broad Institute Genomics Platform"/>
            <consortium name="The Broad Institute Genome Sequencing Center for Infectious Disease"/>
            <person name="Wu L."/>
            <person name="Ma J."/>
        </authorList>
    </citation>
    <scope>NUCLEOTIDE SEQUENCE [LARGE SCALE GENOMIC DNA]</scope>
    <source>
        <strain evidence="29">JCM 18424</strain>
    </source>
</reference>
<protein>
    <recommendedName>
        <fullName evidence="6 22">Penicillin-binding protein 1B</fullName>
        <shortName evidence="23">PBP-1b</shortName>
        <shortName evidence="23">PBP1b</shortName>
    </recommendedName>
    <alternativeName>
        <fullName evidence="19 23">Murein polymerase</fullName>
    </alternativeName>
</protein>
<dbReference type="InterPro" id="IPR012338">
    <property type="entry name" value="Beta-lactam/transpept-like"/>
</dbReference>
<evidence type="ECO:0000256" key="13">
    <source>
        <dbReference type="ARBA" id="ARBA00022960"/>
    </source>
</evidence>
<organism evidence="28 29">
    <name type="scientific">Wohlfahrtiimonas larvae</name>
    <dbReference type="NCBI Taxonomy" id="1157986"/>
    <lineage>
        <taxon>Bacteria</taxon>
        <taxon>Pseudomonadati</taxon>
        <taxon>Pseudomonadota</taxon>
        <taxon>Gammaproteobacteria</taxon>
        <taxon>Cardiobacteriales</taxon>
        <taxon>Ignatzschineriaceae</taxon>
        <taxon>Wohlfahrtiimonas</taxon>
    </lineage>
</organism>
<evidence type="ECO:0000256" key="19">
    <source>
        <dbReference type="ARBA" id="ARBA00032454"/>
    </source>
</evidence>
<proteinExistence type="inferred from homology"/>
<evidence type="ECO:0000256" key="16">
    <source>
        <dbReference type="ARBA" id="ARBA00023251"/>
    </source>
</evidence>
<feature type="domain" description="Glycosyl transferase family 51" evidence="26">
    <location>
        <begin position="169"/>
        <end position="340"/>
    </location>
</feature>
<dbReference type="InterPro" id="IPR028166">
    <property type="entry name" value="UB2H"/>
</dbReference>
<evidence type="ECO:0000256" key="14">
    <source>
        <dbReference type="ARBA" id="ARBA00022984"/>
    </source>
</evidence>
<evidence type="ECO:0000256" key="10">
    <source>
        <dbReference type="ARBA" id="ARBA00022676"/>
    </source>
</evidence>
<keyword evidence="29" id="KW-1185">Reference proteome</keyword>
<evidence type="ECO:0000256" key="4">
    <source>
        <dbReference type="ARBA" id="ARBA00007090"/>
    </source>
</evidence>
<name>A0ABP9MVN6_9GAMM</name>
<evidence type="ECO:0000313" key="28">
    <source>
        <dbReference type="EMBL" id="GAA5101260.1"/>
    </source>
</evidence>
<evidence type="ECO:0000256" key="24">
    <source>
        <dbReference type="SAM" id="Phobius"/>
    </source>
</evidence>
<dbReference type="SUPFAM" id="SSF53955">
    <property type="entry name" value="Lysozyme-like"/>
    <property type="match status" value="1"/>
</dbReference>
<keyword evidence="12" id="KW-0378">Hydrolase</keyword>
<dbReference type="Gene3D" id="1.10.3810.10">
    <property type="entry name" value="Biosynthetic peptidoglycan transglycosylase-like"/>
    <property type="match status" value="1"/>
</dbReference>
<comment type="similarity">
    <text evidence="5 23">In the N-terminal section; belongs to the glycosyltransferase 51 family.</text>
</comment>
<gene>
    <name evidence="28" type="primary">mrcB</name>
    <name evidence="28" type="ORF">GCM10023338_16890</name>
</gene>
<feature type="domain" description="Penicillin-binding protein transpeptidase" evidence="25">
    <location>
        <begin position="434"/>
        <end position="681"/>
    </location>
</feature>
<evidence type="ECO:0000259" key="25">
    <source>
        <dbReference type="Pfam" id="PF00905"/>
    </source>
</evidence>
<evidence type="ECO:0000256" key="20">
    <source>
        <dbReference type="ARBA" id="ARBA00034000"/>
    </source>
</evidence>
<dbReference type="PANTHER" id="PTHR32282">
    <property type="entry name" value="BINDING PROTEIN TRANSPEPTIDASE, PUTATIVE-RELATED"/>
    <property type="match status" value="1"/>
</dbReference>
<comment type="subcellular location">
    <subcellularLocation>
        <location evidence="2">Cell membrane</location>
    </subcellularLocation>
</comment>
<keyword evidence="9" id="KW-0645">Protease</keyword>
<dbReference type="Gene3D" id="3.40.710.10">
    <property type="entry name" value="DD-peptidase/beta-lactamase superfamily"/>
    <property type="match status" value="1"/>
</dbReference>
<feature type="domain" description="Bifunctional transglycosylase second" evidence="27">
    <location>
        <begin position="73"/>
        <end position="156"/>
    </location>
</feature>
<accession>A0ABP9MVN6</accession>
<dbReference type="Pfam" id="PF14814">
    <property type="entry name" value="UB2H"/>
    <property type="match status" value="1"/>
</dbReference>
<keyword evidence="17" id="KW-0511">Multifunctional enzyme</keyword>
<evidence type="ECO:0000256" key="3">
    <source>
        <dbReference type="ARBA" id="ARBA00004752"/>
    </source>
</evidence>
<comment type="caution">
    <text evidence="28">The sequence shown here is derived from an EMBL/GenBank/DDBJ whole genome shotgun (WGS) entry which is preliminary data.</text>
</comment>
<evidence type="ECO:0000256" key="6">
    <source>
        <dbReference type="ARBA" id="ARBA00018637"/>
    </source>
</evidence>
<comment type="catalytic activity">
    <reaction evidence="20">
        <text>Preferential cleavage: (Ac)2-L-Lys-D-Ala-|-D-Ala. Also transpeptidation of peptidyl-alanyl moieties that are N-acyl substituents of D-alanine.</text>
        <dbReference type="EC" id="3.4.16.4"/>
    </reaction>
</comment>
<dbReference type="NCBIfam" id="TIGR02074">
    <property type="entry name" value="PBP_1a_fam"/>
    <property type="match status" value="1"/>
</dbReference>
<keyword evidence="24" id="KW-1133">Transmembrane helix</keyword>
<keyword evidence="15 24" id="KW-0472">Membrane</keyword>
<keyword evidence="18 23" id="KW-0961">Cell wall biogenesis/degradation</keyword>
<dbReference type="Pfam" id="PF00912">
    <property type="entry name" value="Transgly"/>
    <property type="match status" value="1"/>
</dbReference>
<evidence type="ECO:0000256" key="1">
    <source>
        <dbReference type="ARBA" id="ARBA00002624"/>
    </source>
</evidence>
<evidence type="ECO:0000256" key="15">
    <source>
        <dbReference type="ARBA" id="ARBA00023136"/>
    </source>
</evidence>
<keyword evidence="24" id="KW-0812">Transmembrane</keyword>
<comment type="pathway">
    <text evidence="3 23">Cell wall biogenesis; peptidoglycan biosynthesis.</text>
</comment>
<evidence type="ECO:0000256" key="11">
    <source>
        <dbReference type="ARBA" id="ARBA00022679"/>
    </source>
</evidence>